<protein>
    <recommendedName>
        <fullName evidence="3">Tetratricopeptide repeat protein</fullName>
    </recommendedName>
</protein>
<reference evidence="1 2" key="1">
    <citation type="submission" date="2019-08" db="EMBL/GenBank/DDBJ databases">
        <title>Bacterial whole genome sequence for Glaciihabitans sp. CHu50b-6-2.</title>
        <authorList>
            <person name="Jin L."/>
        </authorList>
    </citation>
    <scope>NUCLEOTIDE SEQUENCE [LARGE SCALE GENOMIC DNA]</scope>
    <source>
        <strain evidence="1 2">CHu50b-6-2</strain>
    </source>
</reference>
<evidence type="ECO:0008006" key="3">
    <source>
        <dbReference type="Google" id="ProtNLM"/>
    </source>
</evidence>
<accession>A0A5C8UL91</accession>
<dbReference type="SUPFAM" id="SSF48452">
    <property type="entry name" value="TPR-like"/>
    <property type="match status" value="1"/>
</dbReference>
<keyword evidence="2" id="KW-1185">Reference proteome</keyword>
<sequence>MIDQPTLDELWDFGDPAASEARFRVELEQGGPWDDTERAELTTQLARAIGMQGKFDEAAAILIEIPEESDPIVGVRVLLESGRVMNSSGHPEAAAGLFRQAATIAGRLGAEFLLIDALHMLAIVDAPGAEDWTARAVELAEASPDDRTKRWLVSLHSNLGWRYFDDDNLDAAFASFTEAARWADLLGTAQQREWAQEALAECAAAMDAASESL</sequence>
<dbReference type="AlphaFoldDB" id="A0A5C8UL91"/>
<dbReference type="InterPro" id="IPR011990">
    <property type="entry name" value="TPR-like_helical_dom_sf"/>
</dbReference>
<dbReference type="RefSeq" id="WP_147784904.1">
    <property type="nucleotide sequence ID" value="NZ_VRMG01000013.1"/>
</dbReference>
<gene>
    <name evidence="1" type="ORF">FVP33_17095</name>
</gene>
<comment type="caution">
    <text evidence="1">The sequence shown here is derived from an EMBL/GenBank/DDBJ whole genome shotgun (WGS) entry which is preliminary data.</text>
</comment>
<proteinExistence type="predicted"/>
<evidence type="ECO:0000313" key="2">
    <source>
        <dbReference type="Proteomes" id="UP000321379"/>
    </source>
</evidence>
<organism evidence="1 2">
    <name type="scientific">Lacisediminihabitans profunda</name>
    <dbReference type="NCBI Taxonomy" id="2594790"/>
    <lineage>
        <taxon>Bacteria</taxon>
        <taxon>Bacillati</taxon>
        <taxon>Actinomycetota</taxon>
        <taxon>Actinomycetes</taxon>
        <taxon>Micrococcales</taxon>
        <taxon>Microbacteriaceae</taxon>
        <taxon>Lacisediminihabitans</taxon>
    </lineage>
</organism>
<evidence type="ECO:0000313" key="1">
    <source>
        <dbReference type="EMBL" id="TXN28551.1"/>
    </source>
</evidence>
<name>A0A5C8UL91_9MICO</name>
<dbReference type="Gene3D" id="1.25.40.10">
    <property type="entry name" value="Tetratricopeptide repeat domain"/>
    <property type="match status" value="1"/>
</dbReference>
<dbReference type="Proteomes" id="UP000321379">
    <property type="component" value="Unassembled WGS sequence"/>
</dbReference>
<dbReference type="EMBL" id="VRMG01000013">
    <property type="protein sequence ID" value="TXN28551.1"/>
    <property type="molecule type" value="Genomic_DNA"/>
</dbReference>